<dbReference type="Pfam" id="PF13384">
    <property type="entry name" value="HTH_23"/>
    <property type="match status" value="1"/>
</dbReference>
<dbReference type="PANTHER" id="PTHR34294:SF1">
    <property type="entry name" value="TRANSCRIPTIONAL REGULATOR LSRR"/>
    <property type="match status" value="1"/>
</dbReference>
<keyword evidence="7" id="KW-1185">Reference proteome</keyword>
<dbReference type="InterPro" id="IPR037171">
    <property type="entry name" value="NagB/RpiA_transferase-like"/>
</dbReference>
<comment type="caution">
    <text evidence="6">The sequence shown here is derived from an EMBL/GenBank/DDBJ whole genome shotgun (WGS) entry which is preliminary data.</text>
</comment>
<evidence type="ECO:0000256" key="4">
    <source>
        <dbReference type="ARBA" id="ARBA00023163"/>
    </source>
</evidence>
<dbReference type="RefSeq" id="WP_175476697.1">
    <property type="nucleotide sequence ID" value="NZ_FOEH01000001.1"/>
</dbReference>
<evidence type="ECO:0000256" key="2">
    <source>
        <dbReference type="ARBA" id="ARBA00023015"/>
    </source>
</evidence>
<evidence type="ECO:0000313" key="6">
    <source>
        <dbReference type="EMBL" id="SEP78906.1"/>
    </source>
</evidence>
<dbReference type="InterPro" id="IPR007324">
    <property type="entry name" value="Sugar-bd_dom_put"/>
</dbReference>
<keyword evidence="4" id="KW-0804">Transcription</keyword>
<dbReference type="SUPFAM" id="SSF100950">
    <property type="entry name" value="NagB/RpiA/CoA transferase-like"/>
    <property type="match status" value="1"/>
</dbReference>
<dbReference type="Pfam" id="PF04198">
    <property type="entry name" value="Sugar-bind"/>
    <property type="match status" value="1"/>
</dbReference>
<evidence type="ECO:0000259" key="5">
    <source>
        <dbReference type="Pfam" id="PF04198"/>
    </source>
</evidence>
<reference evidence="6 7" key="1">
    <citation type="submission" date="2016-10" db="EMBL/GenBank/DDBJ databases">
        <authorList>
            <person name="Varghese N."/>
            <person name="Submissions S."/>
        </authorList>
    </citation>
    <scope>NUCLEOTIDE SEQUENCE [LARGE SCALE GENOMIC DNA]</scope>
    <source>
        <strain evidence="6 7">CGMCC 1.7734</strain>
    </source>
</reference>
<evidence type="ECO:0000313" key="7">
    <source>
        <dbReference type="Proteomes" id="UP000198733"/>
    </source>
</evidence>
<gene>
    <name evidence="6" type="ORF">SAMN05216232_0893</name>
</gene>
<dbReference type="SUPFAM" id="SSF88659">
    <property type="entry name" value="Sigma3 and sigma4 domains of RNA polymerase sigma factors"/>
    <property type="match status" value="1"/>
</dbReference>
<feature type="domain" description="Sugar-binding" evidence="5">
    <location>
        <begin position="57"/>
        <end position="312"/>
    </location>
</feature>
<dbReference type="Proteomes" id="UP000198733">
    <property type="component" value="Unassembled WGS sequence"/>
</dbReference>
<comment type="similarity">
    <text evidence="1">Belongs to the SorC transcriptional regulatory family.</text>
</comment>
<dbReference type="GO" id="GO:0003677">
    <property type="term" value="F:DNA binding"/>
    <property type="evidence" value="ECO:0007669"/>
    <property type="project" value="UniProtKB-KW"/>
</dbReference>
<dbReference type="InterPro" id="IPR013324">
    <property type="entry name" value="RNA_pol_sigma_r3/r4-like"/>
</dbReference>
<evidence type="ECO:0000256" key="3">
    <source>
        <dbReference type="ARBA" id="ARBA00023125"/>
    </source>
</evidence>
<dbReference type="InterPro" id="IPR051054">
    <property type="entry name" value="SorC_transcr_regulators"/>
</dbReference>
<dbReference type="PANTHER" id="PTHR34294">
    <property type="entry name" value="TRANSCRIPTIONAL REGULATOR-RELATED"/>
    <property type="match status" value="1"/>
</dbReference>
<keyword evidence="3 6" id="KW-0238">DNA-binding</keyword>
<proteinExistence type="inferred from homology"/>
<accession>A0A1H9AQ61</accession>
<dbReference type="Gene3D" id="1.10.10.60">
    <property type="entry name" value="Homeodomain-like"/>
    <property type="match status" value="1"/>
</dbReference>
<keyword evidence="2" id="KW-0805">Transcription regulation</keyword>
<protein>
    <submittedName>
        <fullName evidence="6">DNA-binding transcriptional regulator LsrR, DeoR family</fullName>
    </submittedName>
</protein>
<organism evidence="6 7">
    <name type="scientific">Virgibacillus subterraneus</name>
    <dbReference type="NCBI Taxonomy" id="621109"/>
    <lineage>
        <taxon>Bacteria</taxon>
        <taxon>Bacillati</taxon>
        <taxon>Bacillota</taxon>
        <taxon>Bacilli</taxon>
        <taxon>Bacillales</taxon>
        <taxon>Bacillaceae</taxon>
        <taxon>Virgibacillus</taxon>
    </lineage>
</organism>
<name>A0A1H9AQ61_9BACI</name>
<evidence type="ECO:0000256" key="1">
    <source>
        <dbReference type="ARBA" id="ARBA00010466"/>
    </source>
</evidence>
<dbReference type="Gene3D" id="3.40.50.1360">
    <property type="match status" value="1"/>
</dbReference>
<sequence length="324" mass="35943">MEKERLRFMVTICEEYYHEGLNQQEIAKKHGISRPQVSRMISAAKTEGIVEVNVRNPFSNEMTIEKELMKRFQLNNVIVVDSTDVDNRPSDTPFAIAGAIYLEGVIKRGGAVGVMAGKSIASVVSEINETQQSDTHFVPLIGGWGLNDTNWHANTCVTQLSRKTKGDCWVLHAPAMVSSDKLYRNLMDEPQIKKVISLANNVETAVVGIGEISESATFFNSMQMEKYELKKLKKEGAVASIGTSFINSYGEEIDLHISKRMIGISGSNLKAIPLVVGLARGIAKVDAIHASLKGEWIDVLITDMVTAEQILEKEKWEETKDEEN</sequence>
<dbReference type="EMBL" id="FOEH01000001">
    <property type="protein sequence ID" value="SEP78906.1"/>
    <property type="molecule type" value="Genomic_DNA"/>
</dbReference>